<feature type="compositionally biased region" description="Pro residues" evidence="1">
    <location>
        <begin position="127"/>
        <end position="138"/>
    </location>
</feature>
<sequence>MSGHLDRVLSARSMMAPLQPQSPLPLPSLPSPVLLSWSSAPCFHWLTGTSLWTLHPTAPPPQPLPGSANLPPISRDPSPLCPALVQLCGLLLQRLVNVKAPKPPLRRAKNRASPAGRGQHSLHPTGPGGPVPAAPPRPALTSQHALDALGHGSSLLGLPGVAVHRPSLCLPLPVPAELHRGRVGTSRPAGTGPPTVLLPALLRPALASVSPCLT</sequence>
<dbReference type="EMBL" id="CABDUW010005128">
    <property type="protein sequence ID" value="VTJ90818.1"/>
    <property type="molecule type" value="Genomic_DNA"/>
</dbReference>
<accession>A0A5E4D9T5</accession>
<reference evidence="3 4" key="1">
    <citation type="submission" date="2019-04" db="EMBL/GenBank/DDBJ databases">
        <authorList>
            <person name="Alioto T."/>
            <person name="Alioto T."/>
        </authorList>
    </citation>
    <scope>NUCLEOTIDE SEQUENCE [LARGE SCALE GENOMIC DNA]</scope>
</reference>
<name>A0A5E4D9T5_MARMO</name>
<gene>
    <name evidence="2" type="ORF">GHT09_015677</name>
    <name evidence="3" type="ORF">MONAX_5E007563</name>
</gene>
<dbReference type="EMBL" id="WJEC01008701">
    <property type="protein sequence ID" value="KAF7461135.1"/>
    <property type="molecule type" value="Genomic_DNA"/>
</dbReference>
<evidence type="ECO:0000313" key="3">
    <source>
        <dbReference type="EMBL" id="VTJ90818.1"/>
    </source>
</evidence>
<proteinExistence type="predicted"/>
<organism evidence="3 4">
    <name type="scientific">Marmota monax</name>
    <name type="common">Woodchuck</name>
    <dbReference type="NCBI Taxonomy" id="9995"/>
    <lineage>
        <taxon>Eukaryota</taxon>
        <taxon>Metazoa</taxon>
        <taxon>Chordata</taxon>
        <taxon>Craniata</taxon>
        <taxon>Vertebrata</taxon>
        <taxon>Euteleostomi</taxon>
        <taxon>Mammalia</taxon>
        <taxon>Eutheria</taxon>
        <taxon>Euarchontoglires</taxon>
        <taxon>Glires</taxon>
        <taxon>Rodentia</taxon>
        <taxon>Sciuromorpha</taxon>
        <taxon>Sciuridae</taxon>
        <taxon>Xerinae</taxon>
        <taxon>Marmotini</taxon>
        <taxon>Marmota</taxon>
    </lineage>
</organism>
<feature type="region of interest" description="Disordered" evidence="1">
    <location>
        <begin position="102"/>
        <end position="139"/>
    </location>
</feature>
<evidence type="ECO:0000256" key="1">
    <source>
        <dbReference type="SAM" id="MobiDB-lite"/>
    </source>
</evidence>
<reference evidence="2" key="2">
    <citation type="submission" date="2020-08" db="EMBL/GenBank/DDBJ databases">
        <authorList>
            <person name="Shumante A."/>
            <person name="Zimin A.V."/>
            <person name="Puiu D."/>
            <person name="Salzberg S.L."/>
        </authorList>
    </citation>
    <scope>NUCLEOTIDE SEQUENCE</scope>
    <source>
        <strain evidence="2">WC2-LM</strain>
        <tissue evidence="2">Liver</tissue>
    </source>
</reference>
<protein>
    <submittedName>
        <fullName evidence="3">Uncharacterized protein</fullName>
    </submittedName>
</protein>
<evidence type="ECO:0000313" key="2">
    <source>
        <dbReference type="EMBL" id="KAF7461135.1"/>
    </source>
</evidence>
<dbReference type="AlphaFoldDB" id="A0A5E4D9T5"/>
<dbReference type="Proteomes" id="UP000662637">
    <property type="component" value="Unassembled WGS sequence"/>
</dbReference>
<evidence type="ECO:0000313" key="4">
    <source>
        <dbReference type="Proteomes" id="UP000335636"/>
    </source>
</evidence>
<dbReference type="Proteomes" id="UP000335636">
    <property type="component" value="Unassembled WGS sequence"/>
</dbReference>
<keyword evidence="4" id="KW-1185">Reference proteome</keyword>